<protein>
    <submittedName>
        <fullName evidence="1">Uncharacterized protein</fullName>
    </submittedName>
</protein>
<sequence length="150" mass="17578">MASQRINEINKRIYERNIPSKTLQPYLSVRPTPTKYALFPIINLRKDSNVNFVEYPPFNGEQIFNPGDKSPWSEYASNINISSELTNRYNRVDKCGLNDYIPDSKSSLYHISVDKGGFEDKNKIIMPPKTFYEWKTNESIFMNNTRINRE</sequence>
<evidence type="ECO:0000313" key="1">
    <source>
        <dbReference type="EMBL" id="QHT75586.1"/>
    </source>
</evidence>
<accession>A0A6C0H5V0</accession>
<proteinExistence type="predicted"/>
<organism evidence="1">
    <name type="scientific">viral metagenome</name>
    <dbReference type="NCBI Taxonomy" id="1070528"/>
    <lineage>
        <taxon>unclassified sequences</taxon>
        <taxon>metagenomes</taxon>
        <taxon>organismal metagenomes</taxon>
    </lineage>
</organism>
<dbReference type="AlphaFoldDB" id="A0A6C0H5V0"/>
<name>A0A6C0H5V0_9ZZZZ</name>
<reference evidence="1" key="1">
    <citation type="journal article" date="2020" name="Nature">
        <title>Giant virus diversity and host interactions through global metagenomics.</title>
        <authorList>
            <person name="Schulz F."/>
            <person name="Roux S."/>
            <person name="Paez-Espino D."/>
            <person name="Jungbluth S."/>
            <person name="Walsh D.A."/>
            <person name="Denef V.J."/>
            <person name="McMahon K.D."/>
            <person name="Konstantinidis K.T."/>
            <person name="Eloe-Fadrosh E.A."/>
            <person name="Kyrpides N.C."/>
            <person name="Woyke T."/>
        </authorList>
    </citation>
    <scope>NUCLEOTIDE SEQUENCE</scope>
    <source>
        <strain evidence="1">GVMAG-M-3300023179-71</strain>
    </source>
</reference>
<dbReference type="EMBL" id="MN739880">
    <property type="protein sequence ID" value="QHT75586.1"/>
    <property type="molecule type" value="Genomic_DNA"/>
</dbReference>